<organism evidence="2 3">
    <name type="scientific">Micromonospora chokoriensis</name>
    <dbReference type="NCBI Taxonomy" id="356851"/>
    <lineage>
        <taxon>Bacteria</taxon>
        <taxon>Bacillati</taxon>
        <taxon>Actinomycetota</taxon>
        <taxon>Actinomycetes</taxon>
        <taxon>Micromonosporales</taxon>
        <taxon>Micromonosporaceae</taxon>
        <taxon>Micromonospora</taxon>
    </lineage>
</organism>
<sequence length="298" mass="31619">MIEWLDHVWSQTRTVQIVEGGEDAGPLGGRAVLAELPGAVSVEAARELTTKGRFTGDICRCHGGPTIVLRDATGDVLAGAGLHGHGSVSWERSRFRNDLVVADPAALHLFLAGHGVPNQLTTFLAPLADLLNLHEGRPQFRPAGKKGKRYLDERGVPDVLHPVLVAATGQQCGELSDAHVDDIRRRLTAAMPSPTARAATLLSWLGRLPIPAEALWGEGVLVRQLLADLSLPDVAVAAAQTHTGHVATGTINLIMHSGDDGTLATAISPTLRRLFPPAPAANTPRQPPYGQTTHRPLP</sequence>
<dbReference type="EMBL" id="LT607409">
    <property type="protein sequence ID" value="SCF05643.1"/>
    <property type="molecule type" value="Genomic_DNA"/>
</dbReference>
<evidence type="ECO:0000256" key="1">
    <source>
        <dbReference type="SAM" id="MobiDB-lite"/>
    </source>
</evidence>
<protein>
    <submittedName>
        <fullName evidence="2">Uncharacterized protein</fullName>
    </submittedName>
</protein>
<feature type="region of interest" description="Disordered" evidence="1">
    <location>
        <begin position="274"/>
        <end position="298"/>
    </location>
</feature>
<name>A0A1C4XAS0_9ACTN</name>
<evidence type="ECO:0000313" key="2">
    <source>
        <dbReference type="EMBL" id="SCF05643.1"/>
    </source>
</evidence>
<gene>
    <name evidence="2" type="ORF">GA0070612_3389</name>
</gene>
<keyword evidence="3" id="KW-1185">Reference proteome</keyword>
<dbReference type="Proteomes" id="UP000198224">
    <property type="component" value="Chromosome I"/>
</dbReference>
<feature type="compositionally biased region" description="Polar residues" evidence="1">
    <location>
        <begin position="289"/>
        <end position="298"/>
    </location>
</feature>
<dbReference type="AlphaFoldDB" id="A0A1C4XAS0"/>
<dbReference type="RefSeq" id="WP_157742510.1">
    <property type="nucleotide sequence ID" value="NZ_LT607409.1"/>
</dbReference>
<evidence type="ECO:0000313" key="3">
    <source>
        <dbReference type="Proteomes" id="UP000198224"/>
    </source>
</evidence>
<reference evidence="3" key="1">
    <citation type="submission" date="2016-06" db="EMBL/GenBank/DDBJ databases">
        <authorList>
            <person name="Varghese N."/>
            <person name="Submissions Spin"/>
        </authorList>
    </citation>
    <scope>NUCLEOTIDE SEQUENCE [LARGE SCALE GENOMIC DNA]</scope>
    <source>
        <strain evidence="3">DSM 45160</strain>
    </source>
</reference>
<accession>A0A1C4XAS0</accession>
<proteinExistence type="predicted"/>